<evidence type="ECO:0000256" key="9">
    <source>
        <dbReference type="RuleBase" id="RU363032"/>
    </source>
</evidence>
<evidence type="ECO:0000256" key="1">
    <source>
        <dbReference type="ARBA" id="ARBA00004651"/>
    </source>
</evidence>
<feature type="transmembrane region" description="Helical" evidence="9">
    <location>
        <begin position="55"/>
        <end position="75"/>
    </location>
</feature>
<dbReference type="GO" id="GO:0015423">
    <property type="term" value="F:ABC-type maltose transporter activity"/>
    <property type="evidence" value="ECO:0007669"/>
    <property type="project" value="TreeGrafter"/>
</dbReference>
<dbReference type="InterPro" id="IPR032550">
    <property type="entry name" value="TM_PBP2_N"/>
</dbReference>
<dbReference type="Pfam" id="PF16296">
    <property type="entry name" value="TM_PBP2_N"/>
    <property type="match status" value="1"/>
</dbReference>
<evidence type="ECO:0000313" key="13">
    <source>
        <dbReference type="Proteomes" id="UP000319516"/>
    </source>
</evidence>
<protein>
    <recommendedName>
        <fullName evidence="10">Maltose/maltodextrin transport system permease protein</fullName>
    </recommendedName>
</protein>
<dbReference type="InterPro" id="IPR035277">
    <property type="entry name" value="MalF_N"/>
</dbReference>
<dbReference type="GO" id="GO:0042956">
    <property type="term" value="P:maltodextrin transmembrane transport"/>
    <property type="evidence" value="ECO:0007669"/>
    <property type="project" value="TreeGrafter"/>
</dbReference>
<dbReference type="EMBL" id="VFOP01000001">
    <property type="protein sequence ID" value="TQL49855.1"/>
    <property type="molecule type" value="Genomic_DNA"/>
</dbReference>
<sequence>MSQPSAPTDRLPDLTDPEHLEFRSRTPLWLIVLKWLLLAVLAGVLVYVSMQLAEAGHVVWVVLVAFVGLCVLAVYGTRRAVPLKYLLPGLLLMLTLQIWPLAYTVALSFTNYGDGHMVTKEEAIGAIEANSVRPVEGSARYQLNIAVPEGQDPADGDLVYLLTDPDGVFLAGDLEGVTELDPETVETGLTGRITSAEGFTVLSASEVNARTADLNEFAVPTETGGIKAIGLSEAFIGEPTKVYDPETDTVTDTLTGTVYVAEGASFVPQDGQGARLPQGWQENVGFDNYTRALTDPVLRDGFIKVFVWNVAFALITVGSTFLLGMALALLMNDERLKGKGIYRSLLILPYALPVYVTALVWASMFNQDFGLINDLTGLHINWLGDGNWARFSLLLTNLWLGFPYMFIVCTGALQAIPNDVREAAQIDGAGPLRTVRSVIMPLLLVAVGPLLIASFAFNFNNFGLIYLMTEGGPFEGGQSQVGSTDLLITWAFRLALGGTQPNFGLASAIAVFIFIIVALISYEGFRRTKALEDVN</sequence>
<feature type="transmembrane region" description="Helical" evidence="9">
    <location>
        <begin position="342"/>
        <end position="364"/>
    </location>
</feature>
<evidence type="ECO:0000256" key="8">
    <source>
        <dbReference type="ARBA" id="ARBA00023136"/>
    </source>
</evidence>
<dbReference type="InterPro" id="IPR035906">
    <property type="entry name" value="MetI-like_sf"/>
</dbReference>
<feature type="transmembrane region" description="Helical" evidence="9">
    <location>
        <begin position="438"/>
        <end position="459"/>
    </location>
</feature>
<keyword evidence="3 9" id="KW-0813">Transport</keyword>
<dbReference type="GO" id="GO:1990060">
    <property type="term" value="C:maltose transport complex"/>
    <property type="evidence" value="ECO:0007669"/>
    <property type="project" value="TreeGrafter"/>
</dbReference>
<proteinExistence type="inferred from homology"/>
<dbReference type="Gene3D" id="1.20.58.370">
    <property type="entry name" value="MalF N-terminal region-like"/>
    <property type="match status" value="1"/>
</dbReference>
<evidence type="ECO:0000313" key="12">
    <source>
        <dbReference type="EMBL" id="TQL49855.1"/>
    </source>
</evidence>
<evidence type="ECO:0000256" key="2">
    <source>
        <dbReference type="ARBA" id="ARBA00009047"/>
    </source>
</evidence>
<organism evidence="12 13">
    <name type="scientific">Ornithinicoccus hortensis</name>
    <dbReference type="NCBI Taxonomy" id="82346"/>
    <lineage>
        <taxon>Bacteria</taxon>
        <taxon>Bacillati</taxon>
        <taxon>Actinomycetota</taxon>
        <taxon>Actinomycetes</taxon>
        <taxon>Micrococcales</taxon>
        <taxon>Intrasporangiaceae</taxon>
        <taxon>Ornithinicoccus</taxon>
    </lineage>
</organism>
<keyword evidence="13" id="KW-1185">Reference proteome</keyword>
<evidence type="ECO:0000259" key="11">
    <source>
        <dbReference type="PROSITE" id="PS50928"/>
    </source>
</evidence>
<dbReference type="Proteomes" id="UP000319516">
    <property type="component" value="Unassembled WGS sequence"/>
</dbReference>
<dbReference type="CDD" id="cd06261">
    <property type="entry name" value="TM_PBP2"/>
    <property type="match status" value="1"/>
</dbReference>
<name>A0A542YP19_9MICO</name>
<comment type="caution">
    <text evidence="12">The sequence shown here is derived from an EMBL/GenBank/DDBJ whole genome shotgun (WGS) entry which is preliminary data.</text>
</comment>
<evidence type="ECO:0000256" key="3">
    <source>
        <dbReference type="ARBA" id="ARBA00022448"/>
    </source>
</evidence>
<evidence type="ECO:0000256" key="10">
    <source>
        <dbReference type="RuleBase" id="RU367050"/>
    </source>
</evidence>
<evidence type="ECO:0000256" key="6">
    <source>
        <dbReference type="ARBA" id="ARBA00022692"/>
    </source>
</evidence>
<feature type="transmembrane region" description="Helical" evidence="9">
    <location>
        <begin position="306"/>
        <end position="330"/>
    </location>
</feature>
<evidence type="ECO:0000256" key="4">
    <source>
        <dbReference type="ARBA" id="ARBA00022475"/>
    </source>
</evidence>
<keyword evidence="5 10" id="KW-0762">Sugar transport</keyword>
<dbReference type="Gene3D" id="1.10.3720.10">
    <property type="entry name" value="MetI-like"/>
    <property type="match status" value="1"/>
</dbReference>
<comment type="similarity">
    <text evidence="2 10">Belongs to the binding-protein-dependent transport system permease family. MalFG subfamily.</text>
</comment>
<dbReference type="AlphaFoldDB" id="A0A542YP19"/>
<dbReference type="SUPFAM" id="SSF161098">
    <property type="entry name" value="MetI-like"/>
    <property type="match status" value="1"/>
</dbReference>
<feature type="domain" description="ABC transmembrane type-1" evidence="11">
    <location>
        <begin position="306"/>
        <end position="524"/>
    </location>
</feature>
<feature type="transmembrane region" description="Helical" evidence="9">
    <location>
        <begin position="398"/>
        <end position="417"/>
    </location>
</feature>
<comment type="function">
    <text evidence="10">Part of the ABC transporter complex MalEFGK involved in maltose/maltodextrin import. Probably responsible for the translocation of the substrate across the membrane.</text>
</comment>
<keyword evidence="6 9" id="KW-0812">Transmembrane</keyword>
<keyword evidence="4 10" id="KW-1003">Cell membrane</keyword>
<dbReference type="InterPro" id="IPR000515">
    <property type="entry name" value="MetI-like"/>
</dbReference>
<comment type="subcellular location">
    <subcellularLocation>
        <location evidence="1 9">Cell membrane</location>
        <topology evidence="1 9">Multi-pass membrane protein</topology>
    </subcellularLocation>
</comment>
<reference evidence="12 13" key="1">
    <citation type="submission" date="2019-06" db="EMBL/GenBank/DDBJ databases">
        <title>Sequencing the genomes of 1000 actinobacteria strains.</title>
        <authorList>
            <person name="Klenk H.-P."/>
        </authorList>
    </citation>
    <scope>NUCLEOTIDE SEQUENCE [LARGE SCALE GENOMIC DNA]</scope>
    <source>
        <strain evidence="12 13">DSM 12335</strain>
    </source>
</reference>
<gene>
    <name evidence="12" type="ORF">FB467_0950</name>
</gene>
<keyword evidence="8 9" id="KW-0472">Membrane</keyword>
<evidence type="ECO:0000256" key="5">
    <source>
        <dbReference type="ARBA" id="ARBA00022597"/>
    </source>
</evidence>
<dbReference type="Pfam" id="PF00528">
    <property type="entry name" value="BPD_transp_1"/>
    <property type="match status" value="1"/>
</dbReference>
<feature type="transmembrane region" description="Helical" evidence="9">
    <location>
        <begin position="503"/>
        <end position="522"/>
    </location>
</feature>
<dbReference type="PANTHER" id="PTHR47314">
    <property type="entry name" value="MALTOSE/MALTODEXTRIN TRANSPORT SYSTEM PERMEASE PROTEIN MALF"/>
    <property type="match status" value="1"/>
</dbReference>
<dbReference type="PROSITE" id="PS50928">
    <property type="entry name" value="ABC_TM1"/>
    <property type="match status" value="1"/>
</dbReference>
<feature type="transmembrane region" description="Helical" evidence="9">
    <location>
        <begin position="28"/>
        <end position="49"/>
    </location>
</feature>
<dbReference type="OrthoDB" id="9805974at2"/>
<dbReference type="RefSeq" id="WP_141784065.1">
    <property type="nucleotide sequence ID" value="NZ_BAAAIK010000004.1"/>
</dbReference>
<dbReference type="PANTHER" id="PTHR47314:SF1">
    <property type="entry name" value="MALTOSE_MALTODEXTRIN TRANSPORT SYSTEM PERMEASE PROTEIN MALF"/>
    <property type="match status" value="1"/>
</dbReference>
<keyword evidence="7 9" id="KW-1133">Transmembrane helix</keyword>
<dbReference type="SUPFAM" id="SSF160964">
    <property type="entry name" value="MalF N-terminal region-like"/>
    <property type="match status" value="1"/>
</dbReference>
<feature type="transmembrane region" description="Helical" evidence="9">
    <location>
        <begin position="87"/>
        <end position="109"/>
    </location>
</feature>
<evidence type="ECO:0000256" key="7">
    <source>
        <dbReference type="ARBA" id="ARBA00022989"/>
    </source>
</evidence>
<accession>A0A542YP19</accession>